<dbReference type="AlphaFoldDB" id="A0A174CK84"/>
<evidence type="ECO:0000313" key="1">
    <source>
        <dbReference type="EMBL" id="CUO12360.1"/>
    </source>
</evidence>
<organism evidence="1 2">
    <name type="scientific">Blautia obeum</name>
    <dbReference type="NCBI Taxonomy" id="40520"/>
    <lineage>
        <taxon>Bacteria</taxon>
        <taxon>Bacillati</taxon>
        <taxon>Bacillota</taxon>
        <taxon>Clostridia</taxon>
        <taxon>Lachnospirales</taxon>
        <taxon>Lachnospiraceae</taxon>
        <taxon>Blautia</taxon>
    </lineage>
</organism>
<name>A0A174CK84_9FIRM</name>
<dbReference type="RefSeq" id="WP_055058107.1">
    <property type="nucleotide sequence ID" value="NZ_CYZP01000015.1"/>
</dbReference>
<protein>
    <submittedName>
        <fullName evidence="1">Uncharacterized protein</fullName>
    </submittedName>
</protein>
<gene>
    <name evidence="1" type="ORF">ERS852476_01953</name>
</gene>
<accession>A0A174CK84</accession>
<proteinExistence type="predicted"/>
<dbReference type="EMBL" id="CYZP01000015">
    <property type="protein sequence ID" value="CUO12360.1"/>
    <property type="molecule type" value="Genomic_DNA"/>
</dbReference>
<evidence type="ECO:0000313" key="2">
    <source>
        <dbReference type="Proteomes" id="UP000095645"/>
    </source>
</evidence>
<dbReference type="Proteomes" id="UP000095645">
    <property type="component" value="Unassembled WGS sequence"/>
</dbReference>
<sequence length="156" mass="16997">MSAKLVLTVKDSSRMAKDYSMSMMDKMFHPLKHNKILNSKAKIGILIDDEEEGTLYEASKTPYEINLQPGFHRITMIDPAKDNKKGNVNLIGSIIGVVEGNGIADTMATSRFAKSMAGAMFKTGDGYLDLNLKDGDIIKVQCQAGIGGKVSIKILK</sequence>
<reference evidence="1 2" key="1">
    <citation type="submission" date="2015-09" db="EMBL/GenBank/DDBJ databases">
        <authorList>
            <consortium name="Pathogen Informatics"/>
        </authorList>
    </citation>
    <scope>NUCLEOTIDE SEQUENCE [LARGE SCALE GENOMIC DNA]</scope>
    <source>
        <strain evidence="1 2">2789STDY5834861</strain>
    </source>
</reference>